<dbReference type="RefSeq" id="WP_204500016.1">
    <property type="nucleotide sequence ID" value="NZ_JACJKJ010000006.1"/>
</dbReference>
<sequence length="368" mass="42551">MNKRYFVELLQPIMVALLLLGCRNEESKDLYPEVTIDYSKCMQKHWDELPDSLLGEKKYVMLDTTNAECDFGEMSKVMVRNNHIYILDAHLKKIVVYDMQGRGISQVGNRGQGPEEYLDISDFDVASDGSIYFIDGRLDKLFCFTSDLKFKSSTPLPFEADILSIVDDGFLFGLSSWNKGVQEKSKIIHTDSSINVVDSYLEYDEYTDPSYWISLYSFIRSDDYISYNQPIDNHIYLFDATGKLQECINFDFSDQNVPDEYKKDIERNLTSFDQYCMLKNFTVVTHRIIAGSFWKKRKTVPFVLDRLQNICYSADPRENYDNSATAGYSDSFWITYFEPEVETQEVLPDSVQSYLNSGGFVLGLQSLF</sequence>
<dbReference type="InterPro" id="IPR011042">
    <property type="entry name" value="6-blade_b-propeller_TolB-like"/>
</dbReference>
<dbReference type="EMBL" id="JACJKJ010000006">
    <property type="protein sequence ID" value="MBM6806266.1"/>
    <property type="molecule type" value="Genomic_DNA"/>
</dbReference>
<proteinExistence type="predicted"/>
<dbReference type="Proteomes" id="UP000782117">
    <property type="component" value="Unassembled WGS sequence"/>
</dbReference>
<keyword evidence="2" id="KW-1185">Reference proteome</keyword>
<gene>
    <name evidence="1" type="ORF">H6A24_07105</name>
</gene>
<reference evidence="1 2" key="1">
    <citation type="journal article" date="2021" name="Sci. Rep.">
        <title>The distribution of antibiotic resistance genes in chicken gut microbiota commensals.</title>
        <authorList>
            <person name="Juricova H."/>
            <person name="Matiasovicova J."/>
            <person name="Kubasova T."/>
            <person name="Cejkova D."/>
            <person name="Rychlik I."/>
        </authorList>
    </citation>
    <scope>NUCLEOTIDE SEQUENCE [LARGE SCALE GENOMIC DNA]</scope>
    <source>
        <strain evidence="1 2">An768</strain>
    </source>
</reference>
<evidence type="ECO:0000313" key="1">
    <source>
        <dbReference type="EMBL" id="MBM6806266.1"/>
    </source>
</evidence>
<organism evidence="1 2">
    <name type="scientific">Bacteroides caecicola</name>
    <dbReference type="NCBI Taxonomy" id="1462569"/>
    <lineage>
        <taxon>Bacteria</taxon>
        <taxon>Pseudomonadati</taxon>
        <taxon>Bacteroidota</taxon>
        <taxon>Bacteroidia</taxon>
        <taxon>Bacteroidales</taxon>
        <taxon>Bacteroidaceae</taxon>
        <taxon>Bacteroides</taxon>
    </lineage>
</organism>
<dbReference type="Pfam" id="PF17170">
    <property type="entry name" value="DUF5128"/>
    <property type="match status" value="1"/>
</dbReference>
<protein>
    <submittedName>
        <fullName evidence="1">6-bladed beta-propeller</fullName>
    </submittedName>
</protein>
<name>A0ABS2F7Z7_9BACE</name>
<accession>A0ABS2F7Z7</accession>
<evidence type="ECO:0000313" key="2">
    <source>
        <dbReference type="Proteomes" id="UP000782117"/>
    </source>
</evidence>
<comment type="caution">
    <text evidence="1">The sequence shown here is derived from an EMBL/GenBank/DDBJ whole genome shotgun (WGS) entry which is preliminary data.</text>
</comment>
<dbReference type="PROSITE" id="PS51257">
    <property type="entry name" value="PROKAR_LIPOPROTEIN"/>
    <property type="match status" value="1"/>
</dbReference>
<dbReference type="Gene3D" id="2.120.10.30">
    <property type="entry name" value="TolB, C-terminal domain"/>
    <property type="match status" value="1"/>
</dbReference>
<dbReference type="SUPFAM" id="SSF63829">
    <property type="entry name" value="Calcium-dependent phosphotriesterase"/>
    <property type="match status" value="1"/>
</dbReference>